<dbReference type="PANTHER" id="PTHR46015">
    <property type="entry name" value="ZGC:172121"/>
    <property type="match status" value="1"/>
</dbReference>
<sequence length="381" mass="40615">MAEDTATQERRLPRVLILDGGLGTTLEDVFHRDISTPLWSARPIEQDPEVIIEAHLAFLRAGARIISTATYQSAFTTFEKSGYTRPDAVCIMRKAVTLAQTAKTRFLAERSDVRPGDVHIALALGPYGATLHANEFDGLYPPPFGPGGSHNHFAPGEDALCAQSIQALESFHLDRLRVFAGDAQTWDALDWVAFETLPLAREVTAVRRAMRVLLGELAARPDACGRKRWWISTVHPSGVFPGRASDGGVMTAGAVARAVLGRADPALAVPDGVGVNCTGVRHLPGLLAEVAAAVAEECGDAKPWLVLYPNGREWDVTAQSWVALGAGEEDAAEAWATALAEAAAPYAGQHDIWQGLILGGCCKSGPKEISALAQLTCTSHA</sequence>
<dbReference type="InterPro" id="IPR003726">
    <property type="entry name" value="HCY_dom"/>
</dbReference>
<feature type="binding site" evidence="5">
    <location>
        <position position="362"/>
    </location>
    <ligand>
        <name>Zn(2+)</name>
        <dbReference type="ChEBI" id="CHEBI:29105"/>
    </ligand>
</feature>
<keyword evidence="4 5" id="KW-0862">Zinc</keyword>
<dbReference type="AlphaFoldDB" id="A0A9P3GGS3"/>
<organism evidence="7 8">
    <name type="scientific">Phanerochaete sordida</name>
    <dbReference type="NCBI Taxonomy" id="48140"/>
    <lineage>
        <taxon>Eukaryota</taxon>
        <taxon>Fungi</taxon>
        <taxon>Dikarya</taxon>
        <taxon>Basidiomycota</taxon>
        <taxon>Agaricomycotina</taxon>
        <taxon>Agaricomycetes</taxon>
        <taxon>Polyporales</taxon>
        <taxon>Phanerochaetaceae</taxon>
        <taxon>Phanerochaete</taxon>
    </lineage>
</organism>
<keyword evidence="2 5" id="KW-0808">Transferase</keyword>
<feature type="binding site" evidence="5">
    <location>
        <position position="277"/>
    </location>
    <ligand>
        <name>Zn(2+)</name>
        <dbReference type="ChEBI" id="CHEBI:29105"/>
    </ligand>
</feature>
<keyword evidence="8" id="KW-1185">Reference proteome</keyword>
<dbReference type="PROSITE" id="PS50970">
    <property type="entry name" value="HCY"/>
    <property type="match status" value="1"/>
</dbReference>
<evidence type="ECO:0000256" key="4">
    <source>
        <dbReference type="ARBA" id="ARBA00022833"/>
    </source>
</evidence>
<evidence type="ECO:0000313" key="8">
    <source>
        <dbReference type="Proteomes" id="UP000703269"/>
    </source>
</evidence>
<keyword evidence="1 5" id="KW-0489">Methyltransferase</keyword>
<dbReference type="InterPro" id="IPR036589">
    <property type="entry name" value="HCY_dom_sf"/>
</dbReference>
<dbReference type="InterPro" id="IPR051486">
    <property type="entry name" value="Hcy_S-methyltransferase"/>
</dbReference>
<evidence type="ECO:0000256" key="3">
    <source>
        <dbReference type="ARBA" id="ARBA00022723"/>
    </source>
</evidence>
<dbReference type="OrthoDB" id="261426at2759"/>
<proteinExistence type="predicted"/>
<gene>
    <name evidence="7" type="ORF">PsYK624_095790</name>
</gene>
<reference evidence="7 8" key="1">
    <citation type="submission" date="2021-08" db="EMBL/GenBank/DDBJ databases">
        <title>Draft Genome Sequence of Phanerochaete sordida strain YK-624.</title>
        <authorList>
            <person name="Mori T."/>
            <person name="Dohra H."/>
            <person name="Suzuki T."/>
            <person name="Kawagishi H."/>
            <person name="Hirai H."/>
        </authorList>
    </citation>
    <scope>NUCLEOTIDE SEQUENCE [LARGE SCALE GENOMIC DNA]</scope>
    <source>
        <strain evidence="7 8">YK-624</strain>
    </source>
</reference>
<dbReference type="PANTHER" id="PTHR46015:SF1">
    <property type="entry name" value="HOMOCYSTEINE S-METHYLTRANSFERASE-LIKE ISOFORM 1"/>
    <property type="match status" value="1"/>
</dbReference>
<dbReference type="GO" id="GO:0008898">
    <property type="term" value="F:S-adenosylmethionine-homocysteine S-methyltransferase activity"/>
    <property type="evidence" value="ECO:0007669"/>
    <property type="project" value="TreeGrafter"/>
</dbReference>
<evidence type="ECO:0000313" key="7">
    <source>
        <dbReference type="EMBL" id="GJE93420.1"/>
    </source>
</evidence>
<evidence type="ECO:0000256" key="2">
    <source>
        <dbReference type="ARBA" id="ARBA00022679"/>
    </source>
</evidence>
<dbReference type="EMBL" id="BPQB01000032">
    <property type="protein sequence ID" value="GJE93420.1"/>
    <property type="molecule type" value="Genomic_DNA"/>
</dbReference>
<evidence type="ECO:0000259" key="6">
    <source>
        <dbReference type="PROSITE" id="PS50970"/>
    </source>
</evidence>
<evidence type="ECO:0000256" key="5">
    <source>
        <dbReference type="PROSITE-ProRule" id="PRU00333"/>
    </source>
</evidence>
<dbReference type="Proteomes" id="UP000703269">
    <property type="component" value="Unassembled WGS sequence"/>
</dbReference>
<dbReference type="GO" id="GO:0033528">
    <property type="term" value="P:S-methylmethionine cycle"/>
    <property type="evidence" value="ECO:0007669"/>
    <property type="project" value="TreeGrafter"/>
</dbReference>
<name>A0A9P3GGS3_9APHY</name>
<dbReference type="GO" id="GO:0046872">
    <property type="term" value="F:metal ion binding"/>
    <property type="evidence" value="ECO:0007669"/>
    <property type="project" value="UniProtKB-KW"/>
</dbReference>
<dbReference type="Pfam" id="PF02574">
    <property type="entry name" value="S-methyl_trans"/>
    <property type="match status" value="1"/>
</dbReference>
<comment type="caution">
    <text evidence="7">The sequence shown here is derived from an EMBL/GenBank/DDBJ whole genome shotgun (WGS) entry which is preliminary data.</text>
</comment>
<feature type="domain" description="Hcy-binding" evidence="6">
    <location>
        <begin position="4"/>
        <end position="376"/>
    </location>
</feature>
<dbReference type="GO" id="GO:0009086">
    <property type="term" value="P:methionine biosynthetic process"/>
    <property type="evidence" value="ECO:0007669"/>
    <property type="project" value="TreeGrafter"/>
</dbReference>
<dbReference type="GO" id="GO:0032259">
    <property type="term" value="P:methylation"/>
    <property type="evidence" value="ECO:0007669"/>
    <property type="project" value="UniProtKB-KW"/>
</dbReference>
<keyword evidence="3 5" id="KW-0479">Metal-binding</keyword>
<comment type="cofactor">
    <cofactor evidence="5">
        <name>Zn(2+)</name>
        <dbReference type="ChEBI" id="CHEBI:29105"/>
    </cofactor>
</comment>
<accession>A0A9P3GGS3</accession>
<feature type="binding site" evidence="5">
    <location>
        <position position="361"/>
    </location>
    <ligand>
        <name>Zn(2+)</name>
        <dbReference type="ChEBI" id="CHEBI:29105"/>
    </ligand>
</feature>
<protein>
    <submittedName>
        <fullName evidence="7">Homocysteine S-methyltransferase</fullName>
    </submittedName>
</protein>
<dbReference type="Gene3D" id="3.20.20.330">
    <property type="entry name" value="Homocysteine-binding-like domain"/>
    <property type="match status" value="1"/>
</dbReference>
<evidence type="ECO:0000256" key="1">
    <source>
        <dbReference type="ARBA" id="ARBA00022603"/>
    </source>
</evidence>
<dbReference type="SUPFAM" id="SSF82282">
    <property type="entry name" value="Homocysteine S-methyltransferase"/>
    <property type="match status" value="1"/>
</dbReference>